<protein>
    <submittedName>
        <fullName evidence="3">Short-chain dehydrogenase</fullName>
    </submittedName>
</protein>
<dbReference type="PANTHER" id="PTHR43477">
    <property type="entry name" value="DIHYDROANTICAPSIN 7-DEHYDROGENASE"/>
    <property type="match status" value="1"/>
</dbReference>
<dbReference type="SUPFAM" id="SSF51735">
    <property type="entry name" value="NAD(P)-binding Rossmann-fold domains"/>
    <property type="match status" value="1"/>
</dbReference>
<dbReference type="KEGG" id="tci:A7K98_19155"/>
<organism evidence="3 6">
    <name type="scientific">Tatumella citrea</name>
    <name type="common">Pantoea citrea</name>
    <dbReference type="NCBI Taxonomy" id="53336"/>
    <lineage>
        <taxon>Bacteria</taxon>
        <taxon>Pseudomonadati</taxon>
        <taxon>Pseudomonadota</taxon>
        <taxon>Gammaproteobacteria</taxon>
        <taxon>Enterobacterales</taxon>
        <taxon>Erwiniaceae</taxon>
        <taxon>Tatumella</taxon>
    </lineage>
</organism>
<dbReference type="AlphaFoldDB" id="A0A1Y0LNX6"/>
<name>A0A1Y0LNX6_TATCI</name>
<reference evidence="5 6" key="1">
    <citation type="submission" date="2016-05" db="EMBL/GenBank/DDBJ databases">
        <title>Complete genome sequence of two 2,5-diketo-D-glunonic acid producing strain Tatumella citrea.</title>
        <authorList>
            <person name="Duan C."/>
            <person name="Yang J."/>
            <person name="Yang S."/>
        </authorList>
    </citation>
    <scope>NUCLEOTIDE SEQUENCE [LARGE SCALE GENOMIC DNA]</scope>
    <source>
        <strain evidence="4 5">ATCC 39140</strain>
        <strain evidence="3 6">DSM 13699</strain>
    </source>
</reference>
<dbReference type="Proteomes" id="UP000195814">
    <property type="component" value="Chromosome"/>
</dbReference>
<evidence type="ECO:0000256" key="2">
    <source>
        <dbReference type="ARBA" id="ARBA00023002"/>
    </source>
</evidence>
<dbReference type="EMBL" id="CP015579">
    <property type="protein sequence ID" value="ARU95652.1"/>
    <property type="molecule type" value="Genomic_DNA"/>
</dbReference>
<evidence type="ECO:0000313" key="6">
    <source>
        <dbReference type="Proteomes" id="UP000195814"/>
    </source>
</evidence>
<dbReference type="InterPro" id="IPR036291">
    <property type="entry name" value="NAD(P)-bd_dom_sf"/>
</dbReference>
<gene>
    <name evidence="3" type="ORF">A7K98_19155</name>
    <name evidence="4" type="ORF">A7K99_19140</name>
</gene>
<dbReference type="RefSeq" id="WP_087490003.1">
    <property type="nucleotide sequence ID" value="NZ_CP015579.1"/>
</dbReference>
<dbReference type="Pfam" id="PF13561">
    <property type="entry name" value="adh_short_C2"/>
    <property type="match status" value="1"/>
</dbReference>
<dbReference type="Proteomes" id="UP000195729">
    <property type="component" value="Chromosome"/>
</dbReference>
<comment type="similarity">
    <text evidence="1">Belongs to the short-chain dehydrogenases/reductases (SDR) family.</text>
</comment>
<dbReference type="InterPro" id="IPR051122">
    <property type="entry name" value="SDR_DHRS6-like"/>
</dbReference>
<dbReference type="PRINTS" id="PR00081">
    <property type="entry name" value="GDHRDH"/>
</dbReference>
<evidence type="ECO:0000313" key="5">
    <source>
        <dbReference type="Proteomes" id="UP000195729"/>
    </source>
</evidence>
<sequence>MTTLANKTVAVIGGNSGIGLRVAELAAAEKASLLIIGRNPQSLAEAQQHLTAKGAPQVQTFQVDAHDHEALEQLFEKLPAFDHLVSMIGDVMGGGFLNADMKVLRHVIESKFFTNVRIGQLAGKKVRHGGSLVFTSGTGGRAQNASGSYVGNLGINVLAEALAVELAPHVRVNAVSPTWTVTPFWRDQPAEQVESTRQHFAGLIPLQRTAEIDELASTYLFLMKNGFITGQHIAVDGGIMLGS</sequence>
<dbReference type="CDD" id="cd05233">
    <property type="entry name" value="SDR_c"/>
    <property type="match status" value="1"/>
</dbReference>
<evidence type="ECO:0000313" key="3">
    <source>
        <dbReference type="EMBL" id="ARU95652.1"/>
    </source>
</evidence>
<dbReference type="GO" id="GO:0016491">
    <property type="term" value="F:oxidoreductase activity"/>
    <property type="evidence" value="ECO:0007669"/>
    <property type="project" value="UniProtKB-KW"/>
</dbReference>
<keyword evidence="2" id="KW-0560">Oxidoreductase</keyword>
<dbReference type="OrthoDB" id="9806974at2"/>
<dbReference type="PANTHER" id="PTHR43477:SF1">
    <property type="entry name" value="DIHYDROANTICAPSIN 7-DEHYDROGENASE"/>
    <property type="match status" value="1"/>
</dbReference>
<accession>A0A1Y0LNX6</accession>
<dbReference type="EMBL" id="CP015581">
    <property type="protein sequence ID" value="ARU99694.1"/>
    <property type="molecule type" value="Genomic_DNA"/>
</dbReference>
<evidence type="ECO:0000313" key="4">
    <source>
        <dbReference type="EMBL" id="ARU99694.1"/>
    </source>
</evidence>
<dbReference type="InterPro" id="IPR002347">
    <property type="entry name" value="SDR_fam"/>
</dbReference>
<evidence type="ECO:0000256" key="1">
    <source>
        <dbReference type="ARBA" id="ARBA00006484"/>
    </source>
</evidence>
<keyword evidence="5" id="KW-1185">Reference proteome</keyword>
<dbReference type="Gene3D" id="3.40.50.720">
    <property type="entry name" value="NAD(P)-binding Rossmann-like Domain"/>
    <property type="match status" value="1"/>
</dbReference>
<proteinExistence type="inferred from homology"/>